<dbReference type="PROSITE" id="PS50043">
    <property type="entry name" value="HTH_LUXR_2"/>
    <property type="match status" value="1"/>
</dbReference>
<gene>
    <name evidence="5" type="ORF">C5750_07700</name>
</gene>
<keyword evidence="2" id="KW-0238">DNA-binding</keyword>
<dbReference type="PANTHER" id="PTHR44688:SF16">
    <property type="entry name" value="DNA-BINDING TRANSCRIPTIONAL ACTIVATOR DEVR_DOSR"/>
    <property type="match status" value="1"/>
</dbReference>
<keyword evidence="6" id="KW-1185">Reference proteome</keyword>
<evidence type="ECO:0000313" key="6">
    <source>
        <dbReference type="Proteomes" id="UP000238563"/>
    </source>
</evidence>
<evidence type="ECO:0000256" key="2">
    <source>
        <dbReference type="ARBA" id="ARBA00023125"/>
    </source>
</evidence>
<keyword evidence="3" id="KW-0804">Transcription</keyword>
<evidence type="ECO:0000256" key="1">
    <source>
        <dbReference type="ARBA" id="ARBA00023015"/>
    </source>
</evidence>
<dbReference type="EMBL" id="PVBT01000002">
    <property type="protein sequence ID" value="PRD55064.1"/>
    <property type="molecule type" value="Genomic_DNA"/>
</dbReference>
<organism evidence="5 6">
    <name type="scientific">Phyllobacterium myrsinacearum</name>
    <dbReference type="NCBI Taxonomy" id="28101"/>
    <lineage>
        <taxon>Bacteria</taxon>
        <taxon>Pseudomonadati</taxon>
        <taxon>Pseudomonadota</taxon>
        <taxon>Alphaproteobacteria</taxon>
        <taxon>Hyphomicrobiales</taxon>
        <taxon>Phyllobacteriaceae</taxon>
        <taxon>Phyllobacterium</taxon>
    </lineage>
</organism>
<dbReference type="AlphaFoldDB" id="A0A2S9JPE8"/>
<comment type="caution">
    <text evidence="5">The sequence shown here is derived from an EMBL/GenBank/DDBJ whole genome shotgun (WGS) entry which is preliminary data.</text>
</comment>
<dbReference type="SUPFAM" id="SSF46894">
    <property type="entry name" value="C-terminal effector domain of the bipartite response regulators"/>
    <property type="match status" value="1"/>
</dbReference>
<dbReference type="PANTHER" id="PTHR44688">
    <property type="entry name" value="DNA-BINDING TRANSCRIPTIONAL ACTIVATOR DEVR_DOSR"/>
    <property type="match status" value="1"/>
</dbReference>
<dbReference type="GO" id="GO:0003677">
    <property type="term" value="F:DNA binding"/>
    <property type="evidence" value="ECO:0007669"/>
    <property type="project" value="UniProtKB-KW"/>
</dbReference>
<dbReference type="Gene3D" id="1.10.10.10">
    <property type="entry name" value="Winged helix-like DNA-binding domain superfamily/Winged helix DNA-binding domain"/>
    <property type="match status" value="1"/>
</dbReference>
<evidence type="ECO:0000313" key="5">
    <source>
        <dbReference type="EMBL" id="PRD55064.1"/>
    </source>
</evidence>
<protein>
    <recommendedName>
        <fullName evidence="4">HTH luxR-type domain-containing protein</fullName>
    </recommendedName>
</protein>
<sequence length="354" mass="39319">MAQALECEHGILSLNDIERDRILINRSTGWEPYWLEQRNKHLPEIHAKLTPWLLRQTSLDQPFVGSIEIPASQAENSAYVRECLQPLGIIDIAHYFLVSTPAHFSELVLAKQNRRGIFTKHEIEDGMLLLPHLRRAVTISNVLDVRTVERDRMAETLDALRNAVMLISERGAILHANRSAEDMLLNRHPIVSNGGSLIATSRSANNELQKAIKLASRDESKLGRTGVSIRLTETNLHPMFAHVLPMTGGDVRTRLHPAAVAAVFIDANSDDKHAAVTFAAAFKLTPAETKVTNCLVAGRTLADTAEELGIAMTTVKTHLNNIFQKTGVRRQSELMRLATLAVPPIQMHSLQQTD</sequence>
<evidence type="ECO:0000259" key="4">
    <source>
        <dbReference type="PROSITE" id="PS50043"/>
    </source>
</evidence>
<dbReference type="PRINTS" id="PR00038">
    <property type="entry name" value="HTHLUXR"/>
</dbReference>
<dbReference type="InterPro" id="IPR000792">
    <property type="entry name" value="Tscrpt_reg_LuxR_C"/>
</dbReference>
<keyword evidence="1" id="KW-0805">Transcription regulation</keyword>
<dbReference type="Pfam" id="PF00196">
    <property type="entry name" value="GerE"/>
    <property type="match status" value="1"/>
</dbReference>
<reference evidence="5 6" key="1">
    <citation type="submission" date="2018-02" db="EMBL/GenBank/DDBJ databases">
        <title>The draft genome of Phyllobacterium myrsinacearum DSM5892.</title>
        <authorList>
            <person name="Li L."/>
            <person name="Liu L."/>
            <person name="Zhang X."/>
            <person name="Wang T."/>
        </authorList>
    </citation>
    <scope>NUCLEOTIDE SEQUENCE [LARGE SCALE GENOMIC DNA]</scope>
    <source>
        <strain evidence="5 6">DSM 5892</strain>
    </source>
</reference>
<dbReference type="InterPro" id="IPR036388">
    <property type="entry name" value="WH-like_DNA-bd_sf"/>
</dbReference>
<dbReference type="SMART" id="SM00421">
    <property type="entry name" value="HTH_LUXR"/>
    <property type="match status" value="1"/>
</dbReference>
<proteinExistence type="predicted"/>
<dbReference type="InterPro" id="IPR016032">
    <property type="entry name" value="Sig_transdc_resp-reg_C-effctor"/>
</dbReference>
<name>A0A2S9JPE8_9HYPH</name>
<dbReference type="CDD" id="cd06170">
    <property type="entry name" value="LuxR_C_like"/>
    <property type="match status" value="1"/>
</dbReference>
<dbReference type="GO" id="GO:0006355">
    <property type="term" value="P:regulation of DNA-templated transcription"/>
    <property type="evidence" value="ECO:0007669"/>
    <property type="project" value="InterPro"/>
</dbReference>
<dbReference type="Proteomes" id="UP000238563">
    <property type="component" value="Unassembled WGS sequence"/>
</dbReference>
<feature type="domain" description="HTH luxR-type" evidence="4">
    <location>
        <begin position="277"/>
        <end position="342"/>
    </location>
</feature>
<evidence type="ECO:0000256" key="3">
    <source>
        <dbReference type="ARBA" id="ARBA00023163"/>
    </source>
</evidence>
<accession>A0A2S9JPE8</accession>